<dbReference type="InParanoid" id="W0DZ07"/>
<dbReference type="PROSITE" id="PS50112">
    <property type="entry name" value="PAS"/>
    <property type="match status" value="2"/>
</dbReference>
<feature type="domain" description="Histidine kinase" evidence="17">
    <location>
        <begin position="673"/>
        <end position="901"/>
    </location>
</feature>
<dbReference type="Gene3D" id="1.10.287.130">
    <property type="match status" value="1"/>
</dbReference>
<evidence type="ECO:0000256" key="4">
    <source>
        <dbReference type="ARBA" id="ARBA00022475"/>
    </source>
</evidence>
<dbReference type="GO" id="GO:0000155">
    <property type="term" value="F:phosphorelay sensor kinase activity"/>
    <property type="evidence" value="ECO:0007669"/>
    <property type="project" value="InterPro"/>
</dbReference>
<feature type="domain" description="Response regulatory" evidence="18">
    <location>
        <begin position="926"/>
        <end position="1040"/>
    </location>
</feature>
<dbReference type="Pfam" id="PF02518">
    <property type="entry name" value="HATPase_c"/>
    <property type="match status" value="1"/>
</dbReference>
<evidence type="ECO:0000256" key="2">
    <source>
        <dbReference type="ARBA" id="ARBA00004651"/>
    </source>
</evidence>
<dbReference type="Gene3D" id="3.40.50.2300">
    <property type="match status" value="1"/>
</dbReference>
<dbReference type="Pfam" id="PF08447">
    <property type="entry name" value="PAS_3"/>
    <property type="match status" value="3"/>
</dbReference>
<dbReference type="InterPro" id="IPR036641">
    <property type="entry name" value="HPT_dom_sf"/>
</dbReference>
<evidence type="ECO:0000256" key="11">
    <source>
        <dbReference type="ARBA" id="ARBA00022989"/>
    </source>
</evidence>
<reference evidence="23 24" key="1">
    <citation type="submission" date="2013-12" db="EMBL/GenBank/DDBJ databases">
        <authorList>
            <consortium name="DOE Joint Genome Institute"/>
            <person name="Kappler U."/>
            <person name="Huntemann M."/>
            <person name="Han J."/>
            <person name="Chen A."/>
            <person name="Kyrpides N."/>
            <person name="Mavromatis K."/>
            <person name="Markowitz V."/>
            <person name="Palaniappan K."/>
            <person name="Ivanova N."/>
            <person name="Schaumberg A."/>
            <person name="Pati A."/>
            <person name="Liolios K."/>
            <person name="Nordberg H.P."/>
            <person name="Cantor M.N."/>
            <person name="Hua S.X."/>
            <person name="Woyke T."/>
        </authorList>
    </citation>
    <scope>NUCLEOTIDE SEQUENCE [LARGE SCALE GENOMIC DNA]</scope>
    <source>
        <strain evidence="24">AL2</strain>
    </source>
</reference>
<keyword evidence="6" id="KW-0808">Transferase</keyword>
<sequence>MFFPTLASIATKNVITLADDRSIQHAVDLMDQHQLRDVVITGKSGLRMLTARELIAFRLQELDFDQPLADVDLQKVNSLAETATVIDGLSALKQGAFEYLCLLDQQGELSGIVSYSDLAAHLDPHYLSEYKKINDLVHLSNYLAVEATASLKTVLLNLREQQHTAAIIERDGQAVGIVTQQDITHALAQKTSSDIAIEQIMVSPLITLAGDMSLQQALSFSREKKIKRIVVAQDDQIVGILHQKDLVALVYENWQTHLLEQQQHFQAERELFKNGPVLLFNWRVEGKWPVLFVSDNVQDVLGYSPEYMKADSFEFGQIVHPDDLERTVKELQQAIDDRQDFVQQSYRVIDAQGQTRWFYDYTRPIYDDKTGKVVSVYGYLLDQTELIETKNQAEQLQLRSDVALEASETGLWTWDMQTGKVYWSDQAYIQLGYRPHAFDMSIDKFTTLLHPDDIEQVFANIQDQVANNHGFLVEYRIKNAQDGWVWLQGRGKVTKLNQQGEPIEMMGSHLNITEQKTAADKTRHERKRLENIIWGTGVATWEWNVQTGETIFNERWAEMIGYQLSEIQPTTIETWMQFAHDEDLAESEAQLNAHFKGEVDHYEVEARMRHKDGHWIWVLDRGKVVSWTADGQPQWMAGTHQDITERKHKEWVLDQAQQAAHAANRAKSEFLANMSHEIRTPMNGVIGLSELAMRERDVDKLHEQLHKIYASGRLLLGIINDILDFSKIEAGKLEIDPHPFYLPKQLDNLKSMLAQTAQNKGLIFELNLDQNLPQALVGDDMRLHQVLTNLLGNAIKFTNRGYVRLKVTKAMAQEQIALPPGDVLIRFAIEDSGVGISPSQQQQLFKVFSQGDTSITRKYGGTGLGLVISQRLVTAMGGDNIQVLSEVNQGSIFSFNLPFKVCDQQEQDLMQARLVEHSQLHQLVGRVLLVEDNEINQEVAQAQLGQMGLQVTLAENGQRAVDLVKQQDFDLVLMDVQMPVMDGYQATRAIRQFNADVPIIALTAAAMIEDKHKALAAGMNGHLGKPINSDELRRVIMTYLAEACTQAIQTSNSYQDNNMQASQAAKQTTAALIDKQAGLALLAGNQALYDKLLSKFADQLEQDYEGLVAELQSLAKEELSRVTDEVWTKLQQQNHALKGVAGNLAITALFDLSRHLDEQLKQRQIPAAALIDEFAQVFKATQQALLDGAVESATPQSQRQAGIAELSSTMIMALESLRERIKQREFIDDAELDQLAKQLPTSYHQAWSAIRTELDDFEFDQAAARLSALIHQQARV</sequence>
<dbReference type="Pfam" id="PF00072">
    <property type="entry name" value="Response_reg"/>
    <property type="match status" value="1"/>
</dbReference>
<keyword evidence="16" id="KW-0129">CBS domain</keyword>
<evidence type="ECO:0000256" key="1">
    <source>
        <dbReference type="ARBA" id="ARBA00000085"/>
    </source>
</evidence>
<dbReference type="RefSeq" id="WP_006459972.1">
    <property type="nucleotide sequence ID" value="NZ_CP007030.1"/>
</dbReference>
<evidence type="ECO:0000256" key="13">
    <source>
        <dbReference type="ARBA" id="ARBA00023136"/>
    </source>
</evidence>
<evidence type="ECO:0000313" key="24">
    <source>
        <dbReference type="Proteomes" id="UP000005380"/>
    </source>
</evidence>
<dbReference type="SUPFAM" id="SSF55874">
    <property type="entry name" value="ATPase domain of HSP90 chaperone/DNA topoisomerase II/histidine kinase"/>
    <property type="match status" value="1"/>
</dbReference>
<dbReference type="SMART" id="SM00387">
    <property type="entry name" value="HATPase_c"/>
    <property type="match status" value="1"/>
</dbReference>
<dbReference type="InterPro" id="IPR011006">
    <property type="entry name" value="CheY-like_superfamily"/>
</dbReference>
<feature type="domain" description="PAC" evidence="20">
    <location>
        <begin position="602"/>
        <end position="655"/>
    </location>
</feature>
<evidence type="ECO:0000259" key="21">
    <source>
        <dbReference type="PROSITE" id="PS50894"/>
    </source>
</evidence>
<dbReference type="HOGENOM" id="CLU_003248_0_0_6"/>
<dbReference type="Pfam" id="PF00571">
    <property type="entry name" value="CBS"/>
    <property type="match status" value="2"/>
</dbReference>
<evidence type="ECO:0000256" key="5">
    <source>
        <dbReference type="ARBA" id="ARBA00022553"/>
    </source>
</evidence>
<feature type="domain" description="PAS" evidence="19">
    <location>
        <begin position="403"/>
        <end position="468"/>
    </location>
</feature>
<evidence type="ECO:0000256" key="7">
    <source>
        <dbReference type="ARBA" id="ARBA00022692"/>
    </source>
</evidence>
<keyword evidence="24" id="KW-1185">Reference proteome</keyword>
<dbReference type="PRINTS" id="PR00344">
    <property type="entry name" value="BCTRLSENSOR"/>
</dbReference>
<comment type="subcellular location">
    <subcellularLocation>
        <location evidence="2">Cell membrane</location>
        <topology evidence="2">Multi-pass membrane protein</topology>
    </subcellularLocation>
</comment>
<evidence type="ECO:0000259" key="22">
    <source>
        <dbReference type="PROSITE" id="PS51371"/>
    </source>
</evidence>
<dbReference type="NCBIfam" id="TIGR00229">
    <property type="entry name" value="sensory_box"/>
    <property type="match status" value="2"/>
</dbReference>
<dbReference type="KEGG" id="tao:THIAE_02775"/>
<dbReference type="InterPro" id="IPR000644">
    <property type="entry name" value="CBS_dom"/>
</dbReference>
<dbReference type="FunFam" id="1.10.287.130:FF:000004">
    <property type="entry name" value="Ethylene receptor 1"/>
    <property type="match status" value="1"/>
</dbReference>
<dbReference type="InterPro" id="IPR005467">
    <property type="entry name" value="His_kinase_dom"/>
</dbReference>
<proteinExistence type="predicted"/>
<evidence type="ECO:0000256" key="10">
    <source>
        <dbReference type="ARBA" id="ARBA00022840"/>
    </source>
</evidence>
<dbReference type="SUPFAM" id="SSF47226">
    <property type="entry name" value="Histidine-containing phosphotransfer domain, HPT domain"/>
    <property type="match status" value="1"/>
</dbReference>
<dbReference type="EMBL" id="CP007030">
    <property type="protein sequence ID" value="AHF02204.1"/>
    <property type="molecule type" value="Genomic_DNA"/>
</dbReference>
<dbReference type="CDD" id="cd17546">
    <property type="entry name" value="REC_hyHK_CKI1_RcsC-like"/>
    <property type="match status" value="1"/>
</dbReference>
<evidence type="ECO:0000259" key="19">
    <source>
        <dbReference type="PROSITE" id="PS50112"/>
    </source>
</evidence>
<dbReference type="InterPro" id="IPR013655">
    <property type="entry name" value="PAS_fold_3"/>
</dbReference>
<keyword evidence="12" id="KW-0902">Two-component regulatory system</keyword>
<evidence type="ECO:0000256" key="9">
    <source>
        <dbReference type="ARBA" id="ARBA00022777"/>
    </source>
</evidence>
<evidence type="ECO:0000256" key="14">
    <source>
        <dbReference type="PROSITE-ProRule" id="PRU00110"/>
    </source>
</evidence>
<dbReference type="InterPro" id="IPR003594">
    <property type="entry name" value="HATPase_dom"/>
</dbReference>
<dbReference type="InterPro" id="IPR036890">
    <property type="entry name" value="HATPase_C_sf"/>
</dbReference>
<dbReference type="STRING" id="717772.THIAE_02775"/>
<dbReference type="SMART" id="SM00116">
    <property type="entry name" value="CBS"/>
    <property type="match status" value="4"/>
</dbReference>
<dbReference type="InterPro" id="IPR046342">
    <property type="entry name" value="CBS_dom_sf"/>
</dbReference>
<dbReference type="GO" id="GO:0005886">
    <property type="term" value="C:plasma membrane"/>
    <property type="evidence" value="ECO:0007669"/>
    <property type="project" value="UniProtKB-SubCell"/>
</dbReference>
<evidence type="ECO:0000256" key="3">
    <source>
        <dbReference type="ARBA" id="ARBA00012438"/>
    </source>
</evidence>
<evidence type="ECO:0000259" key="18">
    <source>
        <dbReference type="PROSITE" id="PS50110"/>
    </source>
</evidence>
<evidence type="ECO:0000256" key="15">
    <source>
        <dbReference type="PROSITE-ProRule" id="PRU00169"/>
    </source>
</evidence>
<accession>W0DZ07</accession>
<dbReference type="Gene3D" id="1.20.120.160">
    <property type="entry name" value="HPT domain"/>
    <property type="match status" value="1"/>
</dbReference>
<dbReference type="OrthoDB" id="9792854at2"/>
<dbReference type="SMART" id="SM00091">
    <property type="entry name" value="PAS"/>
    <property type="match status" value="3"/>
</dbReference>
<feature type="domain" description="PAC" evidence="20">
    <location>
        <begin position="471"/>
        <end position="524"/>
    </location>
</feature>
<keyword evidence="13" id="KW-0472">Membrane</keyword>
<dbReference type="InterPro" id="IPR000700">
    <property type="entry name" value="PAS-assoc_C"/>
</dbReference>
<dbReference type="Proteomes" id="UP000005380">
    <property type="component" value="Chromosome"/>
</dbReference>
<dbReference type="InterPro" id="IPR004358">
    <property type="entry name" value="Sig_transdc_His_kin-like_C"/>
</dbReference>
<dbReference type="CDD" id="cd00130">
    <property type="entry name" value="PAS"/>
    <property type="match status" value="3"/>
</dbReference>
<feature type="domain" description="CBS" evidence="22">
    <location>
        <begin position="138"/>
        <end position="193"/>
    </location>
</feature>
<dbReference type="InterPro" id="IPR036097">
    <property type="entry name" value="HisK_dim/P_sf"/>
</dbReference>
<feature type="domain" description="HPt" evidence="21">
    <location>
        <begin position="1085"/>
        <end position="1188"/>
    </location>
</feature>
<keyword evidence="8" id="KW-0547">Nucleotide-binding</keyword>
<dbReference type="AlphaFoldDB" id="W0DZ07"/>
<dbReference type="PROSITE" id="PS50109">
    <property type="entry name" value="HIS_KIN"/>
    <property type="match status" value="1"/>
</dbReference>
<dbReference type="InterPro" id="IPR035965">
    <property type="entry name" value="PAS-like_dom_sf"/>
</dbReference>
<dbReference type="SMART" id="SM00448">
    <property type="entry name" value="REC"/>
    <property type="match status" value="1"/>
</dbReference>
<dbReference type="CDD" id="cd02205">
    <property type="entry name" value="CBS_pair_SF"/>
    <property type="match status" value="2"/>
</dbReference>
<dbReference type="InterPro" id="IPR000014">
    <property type="entry name" value="PAS"/>
</dbReference>
<name>W0DZ07_9GAMM</name>
<dbReference type="PROSITE" id="PS51371">
    <property type="entry name" value="CBS"/>
    <property type="match status" value="2"/>
</dbReference>
<keyword evidence="5 15" id="KW-0597">Phosphoprotein</keyword>
<dbReference type="GO" id="GO:0005524">
    <property type="term" value="F:ATP binding"/>
    <property type="evidence" value="ECO:0007669"/>
    <property type="project" value="UniProtKB-KW"/>
</dbReference>
<keyword evidence="4" id="KW-1003">Cell membrane</keyword>
<dbReference type="CDD" id="cd16922">
    <property type="entry name" value="HATPase_EvgS-ArcB-TorS-like"/>
    <property type="match status" value="1"/>
</dbReference>
<feature type="domain" description="PAS" evidence="19">
    <location>
        <begin position="269"/>
        <end position="338"/>
    </location>
</feature>
<dbReference type="PROSITE" id="PS50110">
    <property type="entry name" value="RESPONSE_REGULATORY"/>
    <property type="match status" value="1"/>
</dbReference>
<dbReference type="SUPFAM" id="SSF47384">
    <property type="entry name" value="Homodimeric domain of signal transducing histidine kinase"/>
    <property type="match status" value="1"/>
</dbReference>
<dbReference type="Pfam" id="PF00512">
    <property type="entry name" value="HisKA"/>
    <property type="match status" value="1"/>
</dbReference>
<dbReference type="PANTHER" id="PTHR45339">
    <property type="entry name" value="HYBRID SIGNAL TRANSDUCTION HISTIDINE KINASE J"/>
    <property type="match status" value="1"/>
</dbReference>
<evidence type="ECO:0000259" key="20">
    <source>
        <dbReference type="PROSITE" id="PS50113"/>
    </source>
</evidence>
<feature type="modified residue" description="4-aspartylphosphate" evidence="15">
    <location>
        <position position="975"/>
    </location>
</feature>
<dbReference type="InterPro" id="IPR001789">
    <property type="entry name" value="Sig_transdc_resp-reg_receiver"/>
</dbReference>
<dbReference type="InterPro" id="IPR008207">
    <property type="entry name" value="Sig_transdc_His_kin_Hpt_dom"/>
</dbReference>
<dbReference type="PROSITE" id="PS50113">
    <property type="entry name" value="PAC"/>
    <property type="match status" value="3"/>
</dbReference>
<feature type="domain" description="CBS" evidence="22">
    <location>
        <begin position="201"/>
        <end position="256"/>
    </location>
</feature>
<dbReference type="Gene3D" id="3.30.450.20">
    <property type="entry name" value="PAS domain"/>
    <property type="match status" value="3"/>
</dbReference>
<evidence type="ECO:0000256" key="8">
    <source>
        <dbReference type="ARBA" id="ARBA00022741"/>
    </source>
</evidence>
<dbReference type="eggNOG" id="COG5002">
    <property type="taxonomic scope" value="Bacteria"/>
</dbReference>
<dbReference type="InterPro" id="IPR001610">
    <property type="entry name" value="PAC"/>
</dbReference>
<dbReference type="SUPFAM" id="SSF52172">
    <property type="entry name" value="CheY-like"/>
    <property type="match status" value="1"/>
</dbReference>
<keyword evidence="10" id="KW-0067">ATP-binding</keyword>
<dbReference type="FunFam" id="3.30.565.10:FF:000010">
    <property type="entry name" value="Sensor histidine kinase RcsC"/>
    <property type="match status" value="1"/>
</dbReference>
<dbReference type="Gene3D" id="3.10.580.10">
    <property type="entry name" value="CBS-domain"/>
    <property type="match status" value="2"/>
</dbReference>
<protein>
    <recommendedName>
        <fullName evidence="3">histidine kinase</fullName>
        <ecNumber evidence="3">2.7.13.3</ecNumber>
    </recommendedName>
</protein>
<dbReference type="PROSITE" id="PS50894">
    <property type="entry name" value="HPT"/>
    <property type="match status" value="1"/>
</dbReference>
<feature type="domain" description="PAC" evidence="20">
    <location>
        <begin position="342"/>
        <end position="395"/>
    </location>
</feature>
<dbReference type="CDD" id="cd00082">
    <property type="entry name" value="HisKA"/>
    <property type="match status" value="1"/>
</dbReference>
<dbReference type="InterPro" id="IPR003661">
    <property type="entry name" value="HisK_dim/P_dom"/>
</dbReference>
<evidence type="ECO:0000313" key="23">
    <source>
        <dbReference type="EMBL" id="AHF02204.1"/>
    </source>
</evidence>
<evidence type="ECO:0000256" key="6">
    <source>
        <dbReference type="ARBA" id="ARBA00022679"/>
    </source>
</evidence>
<comment type="catalytic activity">
    <reaction evidence="1">
        <text>ATP + protein L-histidine = ADP + protein N-phospho-L-histidine.</text>
        <dbReference type="EC" id="2.7.13.3"/>
    </reaction>
</comment>
<dbReference type="Gene3D" id="3.30.565.10">
    <property type="entry name" value="Histidine kinase-like ATPase, C-terminal domain"/>
    <property type="match status" value="1"/>
</dbReference>
<gene>
    <name evidence="23" type="ORF">THIAE_02775</name>
</gene>
<evidence type="ECO:0000256" key="16">
    <source>
        <dbReference type="PROSITE-ProRule" id="PRU00703"/>
    </source>
</evidence>
<dbReference type="SUPFAM" id="SSF55785">
    <property type="entry name" value="PYP-like sensor domain (PAS domain)"/>
    <property type="match status" value="3"/>
</dbReference>
<keyword evidence="7" id="KW-0812">Transmembrane</keyword>
<evidence type="ECO:0000256" key="12">
    <source>
        <dbReference type="ARBA" id="ARBA00023012"/>
    </source>
</evidence>
<evidence type="ECO:0000259" key="17">
    <source>
        <dbReference type="PROSITE" id="PS50109"/>
    </source>
</evidence>
<dbReference type="SMART" id="SM00086">
    <property type="entry name" value="PAC"/>
    <property type="match status" value="3"/>
</dbReference>
<keyword evidence="11" id="KW-1133">Transmembrane helix</keyword>
<dbReference type="SMART" id="SM00388">
    <property type="entry name" value="HisKA"/>
    <property type="match status" value="1"/>
</dbReference>
<dbReference type="PANTHER" id="PTHR45339:SF1">
    <property type="entry name" value="HYBRID SIGNAL TRANSDUCTION HISTIDINE KINASE J"/>
    <property type="match status" value="1"/>
</dbReference>
<feature type="modified residue" description="Phosphohistidine" evidence="14">
    <location>
        <position position="1135"/>
    </location>
</feature>
<dbReference type="EC" id="2.7.13.3" evidence="3"/>
<keyword evidence="9" id="KW-0418">Kinase</keyword>
<dbReference type="SUPFAM" id="SSF54631">
    <property type="entry name" value="CBS-domain pair"/>
    <property type="match status" value="2"/>
</dbReference>
<organism evidence="23 24">
    <name type="scientific">Thiomicrospira aerophila AL3</name>
    <dbReference type="NCBI Taxonomy" id="717772"/>
    <lineage>
        <taxon>Bacteria</taxon>
        <taxon>Pseudomonadati</taxon>
        <taxon>Pseudomonadota</taxon>
        <taxon>Gammaproteobacteria</taxon>
        <taxon>Thiotrichales</taxon>
        <taxon>Piscirickettsiaceae</taxon>
        <taxon>Thiomicrospira</taxon>
    </lineage>
</organism>